<evidence type="ECO:0000313" key="4">
    <source>
        <dbReference type="EMBL" id="ACU71601.1"/>
    </source>
</evidence>
<evidence type="ECO:0000256" key="2">
    <source>
        <dbReference type="SAM" id="MobiDB-lite"/>
    </source>
</evidence>
<dbReference type="InParanoid" id="C7PZE4"/>
<comment type="similarity">
    <text evidence="1">Belongs to the UPF0337 (CsbD) family.</text>
</comment>
<dbReference type="Proteomes" id="UP000000851">
    <property type="component" value="Chromosome"/>
</dbReference>
<proteinExistence type="inferred from homology"/>
<organism evidence="4 5">
    <name type="scientific">Catenulispora acidiphila (strain DSM 44928 / JCM 14897 / NBRC 102108 / NRRL B-24433 / ID139908)</name>
    <dbReference type="NCBI Taxonomy" id="479433"/>
    <lineage>
        <taxon>Bacteria</taxon>
        <taxon>Bacillati</taxon>
        <taxon>Actinomycetota</taxon>
        <taxon>Actinomycetes</taxon>
        <taxon>Catenulisporales</taxon>
        <taxon>Catenulisporaceae</taxon>
        <taxon>Catenulispora</taxon>
    </lineage>
</organism>
<keyword evidence="5" id="KW-1185">Reference proteome</keyword>
<dbReference type="InterPro" id="IPR008462">
    <property type="entry name" value="CsbD"/>
</dbReference>
<gene>
    <name evidence="4" type="ordered locus">Caci_2686</name>
</gene>
<evidence type="ECO:0000259" key="3">
    <source>
        <dbReference type="Pfam" id="PF05532"/>
    </source>
</evidence>
<dbReference type="HOGENOM" id="CLU_182085_0_0_11"/>
<dbReference type="AlphaFoldDB" id="C7PZE4"/>
<dbReference type="KEGG" id="cai:Caci_2686"/>
<dbReference type="EMBL" id="CP001700">
    <property type="protein sequence ID" value="ACU71601.1"/>
    <property type="molecule type" value="Genomic_DNA"/>
</dbReference>
<evidence type="ECO:0000256" key="1">
    <source>
        <dbReference type="ARBA" id="ARBA00009129"/>
    </source>
</evidence>
<feature type="domain" description="CsbD-like" evidence="3">
    <location>
        <begin position="5"/>
        <end position="56"/>
    </location>
</feature>
<feature type="region of interest" description="Disordered" evidence="2">
    <location>
        <begin position="1"/>
        <end position="98"/>
    </location>
</feature>
<protein>
    <submittedName>
        <fullName evidence="4">CsbD family protein</fullName>
    </submittedName>
</protein>
<dbReference type="Gene3D" id="1.10.1470.10">
    <property type="entry name" value="YjbJ"/>
    <property type="match status" value="1"/>
</dbReference>
<name>C7PZE4_CATAD</name>
<evidence type="ECO:0000313" key="5">
    <source>
        <dbReference type="Proteomes" id="UP000000851"/>
    </source>
</evidence>
<feature type="compositionally biased region" description="Low complexity" evidence="2">
    <location>
        <begin position="71"/>
        <end position="90"/>
    </location>
</feature>
<dbReference type="RefSeq" id="WP_012786894.1">
    <property type="nucleotide sequence ID" value="NC_013131.1"/>
</dbReference>
<dbReference type="InterPro" id="IPR036629">
    <property type="entry name" value="YjbJ_sf"/>
</dbReference>
<dbReference type="eggNOG" id="COG3237">
    <property type="taxonomic scope" value="Bacteria"/>
</dbReference>
<dbReference type="Pfam" id="PF05532">
    <property type="entry name" value="CsbD"/>
    <property type="match status" value="1"/>
</dbReference>
<accession>C7PZE4</accession>
<dbReference type="SUPFAM" id="SSF69047">
    <property type="entry name" value="Hypothetical protein YjbJ"/>
    <property type="match status" value="1"/>
</dbReference>
<sequence length="98" mass="9932">MSVGDKAKAAAKNVKGNVKEGVGRASGNERLTAEGKADKAAGTAQHKAAKAKESVKQTGKGATGKVKETTGKTVGNETLTLKGKAQQAAAKTKKKVNK</sequence>
<reference evidence="4 5" key="1">
    <citation type="journal article" date="2009" name="Stand. Genomic Sci.">
        <title>Complete genome sequence of Catenulispora acidiphila type strain (ID 139908).</title>
        <authorList>
            <person name="Copeland A."/>
            <person name="Lapidus A."/>
            <person name="Glavina Del Rio T."/>
            <person name="Nolan M."/>
            <person name="Lucas S."/>
            <person name="Chen F."/>
            <person name="Tice H."/>
            <person name="Cheng J.F."/>
            <person name="Bruce D."/>
            <person name="Goodwin L."/>
            <person name="Pitluck S."/>
            <person name="Mikhailova N."/>
            <person name="Pati A."/>
            <person name="Ivanova N."/>
            <person name="Mavromatis K."/>
            <person name="Chen A."/>
            <person name="Palaniappan K."/>
            <person name="Chain P."/>
            <person name="Land M."/>
            <person name="Hauser L."/>
            <person name="Chang Y.J."/>
            <person name="Jeffries C.D."/>
            <person name="Chertkov O."/>
            <person name="Brettin T."/>
            <person name="Detter J.C."/>
            <person name="Han C."/>
            <person name="Ali Z."/>
            <person name="Tindall B.J."/>
            <person name="Goker M."/>
            <person name="Bristow J."/>
            <person name="Eisen J.A."/>
            <person name="Markowitz V."/>
            <person name="Hugenholtz P."/>
            <person name="Kyrpides N.C."/>
            <person name="Klenk H.P."/>
        </authorList>
    </citation>
    <scope>NUCLEOTIDE SEQUENCE [LARGE SCALE GENOMIC DNA]</scope>
    <source>
        <strain evidence="5">DSM 44928 / JCM 14897 / NBRC 102108 / NRRL B-24433 / ID139908</strain>
    </source>
</reference>
<dbReference type="STRING" id="479433.Caci_2686"/>